<dbReference type="EMBL" id="MT144073">
    <property type="protein sequence ID" value="QJA48155.1"/>
    <property type="molecule type" value="Genomic_DNA"/>
</dbReference>
<organism evidence="1">
    <name type="scientific">viral metagenome</name>
    <dbReference type="NCBI Taxonomy" id="1070528"/>
    <lineage>
        <taxon>unclassified sequences</taxon>
        <taxon>metagenomes</taxon>
        <taxon>organismal metagenomes</taxon>
    </lineage>
</organism>
<evidence type="ECO:0000313" key="1">
    <source>
        <dbReference type="EMBL" id="QJA48155.1"/>
    </source>
</evidence>
<accession>A0A6H1ZLL1</accession>
<dbReference type="AlphaFoldDB" id="A0A6H1ZLL1"/>
<gene>
    <name evidence="1" type="ORF">TM448A00842_0018</name>
    <name evidence="2" type="ORF">TM448B00141_0042</name>
</gene>
<dbReference type="EMBL" id="MT144592">
    <property type="protein sequence ID" value="QJH93856.1"/>
    <property type="molecule type" value="Genomic_DNA"/>
</dbReference>
<reference evidence="1" key="1">
    <citation type="submission" date="2020-03" db="EMBL/GenBank/DDBJ databases">
        <title>The deep terrestrial virosphere.</title>
        <authorList>
            <person name="Holmfeldt K."/>
            <person name="Nilsson E."/>
            <person name="Simone D."/>
            <person name="Lopez-Fernandez M."/>
            <person name="Wu X."/>
            <person name="de Brujin I."/>
            <person name="Lundin D."/>
            <person name="Andersson A."/>
            <person name="Bertilsson S."/>
            <person name="Dopson M."/>
        </authorList>
    </citation>
    <scope>NUCLEOTIDE SEQUENCE</scope>
    <source>
        <strain evidence="1">TM448A00842</strain>
        <strain evidence="2">TM448B00141</strain>
    </source>
</reference>
<evidence type="ECO:0000313" key="2">
    <source>
        <dbReference type="EMBL" id="QJH93856.1"/>
    </source>
</evidence>
<name>A0A6H1ZLL1_9ZZZZ</name>
<proteinExistence type="predicted"/>
<sequence length="181" mass="19550">MLSRYKGAKLITVVIVSALFFVAAVYGAGGSFKVTADVVYGNTAKDRTRVMTVTAVADDSTATFPTLTITPTAWSDTESNSGTLDWRLTGWSMYELYVDGNRTDATEPTENSDLTIKQFSVDTLGGNGTDIVDNTAEGSTYFMNDALPMPRPIAGNLVWEISNNSSPSASVEFRLFMVPTE</sequence>
<protein>
    <submittedName>
        <fullName evidence="1">Uncharacterized protein</fullName>
    </submittedName>
</protein>